<dbReference type="GO" id="GO:0046872">
    <property type="term" value="F:metal ion binding"/>
    <property type="evidence" value="ECO:0007669"/>
    <property type="project" value="UniProtKB-KW"/>
</dbReference>
<dbReference type="InterPro" id="IPR050377">
    <property type="entry name" value="Radical_SAM_PqqE_MftC-like"/>
</dbReference>
<dbReference type="PANTHER" id="PTHR11228">
    <property type="entry name" value="RADICAL SAM DOMAIN PROTEIN"/>
    <property type="match status" value="1"/>
</dbReference>
<evidence type="ECO:0000256" key="4">
    <source>
        <dbReference type="ARBA" id="ARBA00022723"/>
    </source>
</evidence>
<evidence type="ECO:0000256" key="1">
    <source>
        <dbReference type="ARBA" id="ARBA00001966"/>
    </source>
</evidence>
<reference evidence="8 9" key="1">
    <citation type="journal article" date="2016" name="Int. J. Syst. Evol. Microbiol.">
        <title>Descriptions of Anaerotaenia torta gen. nov., sp. nov. and Anaerocolumna cellulosilytica gen. nov., sp. nov. isolated from a methanogenic reactor of cattle waste.</title>
        <authorList>
            <person name="Uek A."/>
            <person name="Ohtaki Y."/>
            <person name="Kaku N."/>
            <person name="Ueki K."/>
        </authorList>
    </citation>
    <scope>NUCLEOTIDE SEQUENCE [LARGE SCALE GENOMIC DNA]</scope>
    <source>
        <strain evidence="8 9">SN021</strain>
    </source>
</reference>
<dbReference type="AlphaFoldDB" id="A0A6S6RD21"/>
<evidence type="ECO:0000256" key="5">
    <source>
        <dbReference type="ARBA" id="ARBA00023002"/>
    </source>
</evidence>
<dbReference type="Proteomes" id="UP000515561">
    <property type="component" value="Chromosome"/>
</dbReference>
<dbReference type="InterPro" id="IPR013785">
    <property type="entry name" value="Aldolase_TIM"/>
</dbReference>
<evidence type="ECO:0000313" key="8">
    <source>
        <dbReference type="EMBL" id="BCJ96611.1"/>
    </source>
</evidence>
<keyword evidence="2" id="KW-0004">4Fe-4S</keyword>
<dbReference type="InterPro" id="IPR000385">
    <property type="entry name" value="MoaA_NifB_PqqE_Fe-S-bd_CS"/>
</dbReference>
<evidence type="ECO:0000313" key="9">
    <source>
        <dbReference type="Proteomes" id="UP000515561"/>
    </source>
</evidence>
<dbReference type="GO" id="GO:0032324">
    <property type="term" value="P:molybdopterin cofactor biosynthetic process"/>
    <property type="evidence" value="ECO:0007669"/>
    <property type="project" value="UniProtKB-ARBA"/>
</dbReference>
<dbReference type="SFLD" id="SFLDG01067">
    <property type="entry name" value="SPASM/twitch_domain_containing"/>
    <property type="match status" value="1"/>
</dbReference>
<keyword evidence="4" id="KW-0479">Metal-binding</keyword>
<accession>A0A6S6RD21</accession>
<dbReference type="PIRSF" id="PIRSF037420">
    <property type="entry name" value="PQQ_syn_pqqE"/>
    <property type="match status" value="1"/>
</dbReference>
<dbReference type="InterPro" id="IPR058240">
    <property type="entry name" value="rSAM_sf"/>
</dbReference>
<keyword evidence="3" id="KW-0949">S-adenosyl-L-methionine</keyword>
<dbReference type="SMART" id="SM00729">
    <property type="entry name" value="Elp3"/>
    <property type="match status" value="1"/>
</dbReference>
<proteinExistence type="predicted"/>
<dbReference type="PANTHER" id="PTHR11228:SF7">
    <property type="entry name" value="PQQA PEPTIDE CYCLASE"/>
    <property type="match status" value="1"/>
</dbReference>
<sequence length="362" mass="40819">MSTTWGTLSGRLVKNSMEQKLPLIGEFELTGRCNLSCGMCYVNCLNQKEAEKKERSAKEWIGLAKEAFDAGMLFLLLTGGEIFIRKDFQVIYEELAMMGFNLTLYTNGTLITPQIASWLGRVRPSQIEVTLYGASQATYKKVCGNAEGFSRTLNGIELLLAQGINVQVRTSIIKENVDDFENMAELTKKFGLQLGIVNYISPRRDGEKPAQNTRLSPKETALLEKRIEEYNIRTDTSHAYVTEDTSLANHTQEQSCQLYDINDPFQCGSAKNSFWITWEGKMVPCSFMNQPSTLPFEKGFQTAWKELIKLCSLVPVCKVCSNCELSEYCATCPAKLYNETGSFEKASQYLCELARERKQVMV</sequence>
<organism evidence="8 9">
    <name type="scientific">Anaerocolumna cellulosilytica</name>
    <dbReference type="NCBI Taxonomy" id="433286"/>
    <lineage>
        <taxon>Bacteria</taxon>
        <taxon>Bacillati</taxon>
        <taxon>Bacillota</taxon>
        <taxon>Clostridia</taxon>
        <taxon>Lachnospirales</taxon>
        <taxon>Lachnospiraceae</taxon>
        <taxon>Anaerocolumna</taxon>
    </lineage>
</organism>
<dbReference type="SUPFAM" id="SSF102114">
    <property type="entry name" value="Radical SAM enzymes"/>
    <property type="match status" value="1"/>
</dbReference>
<keyword evidence="9" id="KW-1185">Reference proteome</keyword>
<protein>
    <submittedName>
        <fullName evidence="8">Uncharacterized protein</fullName>
    </submittedName>
</protein>
<evidence type="ECO:0000256" key="3">
    <source>
        <dbReference type="ARBA" id="ARBA00022691"/>
    </source>
</evidence>
<keyword evidence="6" id="KW-0408">Iron</keyword>
<dbReference type="Gene3D" id="3.20.20.70">
    <property type="entry name" value="Aldolase class I"/>
    <property type="match status" value="1"/>
</dbReference>
<evidence type="ECO:0000256" key="2">
    <source>
        <dbReference type="ARBA" id="ARBA00022485"/>
    </source>
</evidence>
<dbReference type="EMBL" id="AP023367">
    <property type="protein sequence ID" value="BCJ96611.1"/>
    <property type="molecule type" value="Genomic_DNA"/>
</dbReference>
<dbReference type="PROSITE" id="PS01305">
    <property type="entry name" value="MOAA_NIFB_PQQE"/>
    <property type="match status" value="1"/>
</dbReference>
<evidence type="ECO:0000256" key="6">
    <source>
        <dbReference type="ARBA" id="ARBA00023004"/>
    </source>
</evidence>
<dbReference type="RefSeq" id="WP_184091911.1">
    <property type="nucleotide sequence ID" value="NZ_AP023367.1"/>
</dbReference>
<dbReference type="CDD" id="cd01335">
    <property type="entry name" value="Radical_SAM"/>
    <property type="match status" value="1"/>
</dbReference>
<dbReference type="InterPro" id="IPR007197">
    <property type="entry name" value="rSAM"/>
</dbReference>
<comment type="cofactor">
    <cofactor evidence="1">
        <name>[4Fe-4S] cluster</name>
        <dbReference type="ChEBI" id="CHEBI:49883"/>
    </cofactor>
</comment>
<dbReference type="KEGG" id="acel:acsn021_41800"/>
<gene>
    <name evidence="8" type="ORF">acsn021_41800</name>
</gene>
<keyword evidence="7" id="KW-0411">Iron-sulfur</keyword>
<dbReference type="PROSITE" id="PS51918">
    <property type="entry name" value="RADICAL_SAM"/>
    <property type="match status" value="1"/>
</dbReference>
<keyword evidence="5" id="KW-0560">Oxidoreductase</keyword>
<dbReference type="InterPro" id="IPR017200">
    <property type="entry name" value="PqqE-like"/>
</dbReference>
<dbReference type="GO" id="GO:0016491">
    <property type="term" value="F:oxidoreductase activity"/>
    <property type="evidence" value="ECO:0007669"/>
    <property type="project" value="UniProtKB-KW"/>
</dbReference>
<dbReference type="InterPro" id="IPR006638">
    <property type="entry name" value="Elp3/MiaA/NifB-like_rSAM"/>
</dbReference>
<dbReference type="SFLD" id="SFLDS00029">
    <property type="entry name" value="Radical_SAM"/>
    <property type="match status" value="1"/>
</dbReference>
<dbReference type="GO" id="GO:0051539">
    <property type="term" value="F:4 iron, 4 sulfur cluster binding"/>
    <property type="evidence" value="ECO:0007669"/>
    <property type="project" value="UniProtKB-KW"/>
</dbReference>
<dbReference type="Pfam" id="PF04055">
    <property type="entry name" value="Radical_SAM"/>
    <property type="match status" value="1"/>
</dbReference>
<evidence type="ECO:0000256" key="7">
    <source>
        <dbReference type="ARBA" id="ARBA00023014"/>
    </source>
</evidence>
<name>A0A6S6RD21_9FIRM</name>